<feature type="compositionally biased region" description="Basic and acidic residues" evidence="1">
    <location>
        <begin position="20"/>
        <end position="55"/>
    </location>
</feature>
<name>A0A7T2U2C1_9BURK</name>
<organism evidence="2 3">
    <name type="scientific">Burkholderia humptydooensis</name>
    <dbReference type="NCBI Taxonomy" id="430531"/>
    <lineage>
        <taxon>Bacteria</taxon>
        <taxon>Pseudomonadati</taxon>
        <taxon>Pseudomonadota</taxon>
        <taxon>Betaproteobacteria</taxon>
        <taxon>Burkholderiales</taxon>
        <taxon>Burkholderiaceae</taxon>
        <taxon>Burkholderia</taxon>
        <taxon>pseudomallei group</taxon>
    </lineage>
</organism>
<dbReference type="RefSeq" id="WP_009911322.1">
    <property type="nucleotide sequence ID" value="NZ_CP013380.1"/>
</dbReference>
<dbReference type="AlphaFoldDB" id="A0A7T2U2C1"/>
<feature type="region of interest" description="Disordered" evidence="1">
    <location>
        <begin position="1"/>
        <end position="55"/>
    </location>
</feature>
<evidence type="ECO:0000313" key="2">
    <source>
        <dbReference type="EMBL" id="QPS44417.1"/>
    </source>
</evidence>
<accession>A0A7T2U2C1</accession>
<protein>
    <submittedName>
        <fullName evidence="2">Uncharacterized protein</fullName>
    </submittedName>
</protein>
<evidence type="ECO:0000256" key="1">
    <source>
        <dbReference type="SAM" id="MobiDB-lite"/>
    </source>
</evidence>
<proteinExistence type="predicted"/>
<dbReference type="EMBL" id="CP065686">
    <property type="protein sequence ID" value="QPS44417.1"/>
    <property type="molecule type" value="Genomic_DNA"/>
</dbReference>
<dbReference type="Proteomes" id="UP000594943">
    <property type="component" value="Chromosome 1"/>
</dbReference>
<sequence>MIDLQKNRAAPVRASMPRSDACEPRAWRHGERRPARRNSRDEALRPLYEQRRAAF</sequence>
<reference evidence="2 3" key="1">
    <citation type="submission" date="2020-12" db="EMBL/GenBank/DDBJ databases">
        <title>FDA dAtabase for Regulatory Grade micrObial Sequences (FDA-ARGOS): Supporting development and validation of Infectious Disease Dx tests.</title>
        <authorList>
            <person name="Nelson B."/>
            <person name="Plummer A."/>
            <person name="Tallon L."/>
            <person name="Sadzewicz L."/>
            <person name="Zhao X."/>
            <person name="Boylan J."/>
            <person name="Ott S."/>
            <person name="Bowen H."/>
            <person name="Vavikolanu K."/>
            <person name="Mehta A."/>
            <person name="Aluvathingal J."/>
            <person name="Nadendla S."/>
            <person name="Myers T."/>
            <person name="Yan Y."/>
            <person name="Sichtig H."/>
        </authorList>
    </citation>
    <scope>NUCLEOTIDE SEQUENCE [LARGE SCALE GENOMIC DNA]</scope>
    <source>
        <strain evidence="2 3">FDAARGOS_899</strain>
    </source>
</reference>
<evidence type="ECO:0000313" key="3">
    <source>
        <dbReference type="Proteomes" id="UP000594943"/>
    </source>
</evidence>
<dbReference type="KEGG" id="bhg:I6G56_04755"/>
<gene>
    <name evidence="2" type="ORF">I6G56_04755</name>
</gene>